<name>A0A9P7B7N0_RHOMI</name>
<sequence>MSAKHRANVNSLPDEILLRVFALIEPAKSSWLDPTHARPDMLAEDEIETAASLARIARVSRRFCRLVDSFGWVVIEGEGSSRDLRKRPAERLAVQVYDDVQLQETSLSEPWLKDGVVAATVVLQYPFQQDLPGKIHPFPVPELYGFALRELNLLGGETSCIEGSWLEPFLRETPSLETLRLTHVDRPIVSEDTRNLSLKTLQTGCYYSGDIIFLQDLLSSSSSSDFSSSPSSSSSSSSSSSPLFPSVPAFPSGTHRLENLHLTDIPRRLHDRAVVDFMGVDDEWRTNLGRVALRDVAPHLKTLTYLGFEPARDPAERRALSHILPHAGAALERLVTGLNGFTGSMLELLAELPHLQYLRLVRSAHTPATDTSEHVWTFAELAKHIAALLDHPEREPQRSLKIDVEVRGSLHKYDCAQRTARTAFEEIVMVDGVEVWLLYYPDRPYKAYPAM</sequence>
<organism evidence="2 3">
    <name type="scientific">Rhodotorula mucilaginosa</name>
    <name type="common">Yeast</name>
    <name type="synonym">Rhodotorula rubra</name>
    <dbReference type="NCBI Taxonomy" id="5537"/>
    <lineage>
        <taxon>Eukaryota</taxon>
        <taxon>Fungi</taxon>
        <taxon>Dikarya</taxon>
        <taxon>Basidiomycota</taxon>
        <taxon>Pucciniomycotina</taxon>
        <taxon>Microbotryomycetes</taxon>
        <taxon>Sporidiobolales</taxon>
        <taxon>Sporidiobolaceae</taxon>
        <taxon>Rhodotorula</taxon>
    </lineage>
</organism>
<evidence type="ECO:0000256" key="1">
    <source>
        <dbReference type="SAM" id="MobiDB-lite"/>
    </source>
</evidence>
<protein>
    <recommendedName>
        <fullName evidence="4">F-box domain-containing protein</fullName>
    </recommendedName>
</protein>
<dbReference type="EMBL" id="PUHQ01000013">
    <property type="protein sequence ID" value="KAG0664625.1"/>
    <property type="molecule type" value="Genomic_DNA"/>
</dbReference>
<dbReference type="CDD" id="cd09917">
    <property type="entry name" value="F-box_SF"/>
    <property type="match status" value="1"/>
</dbReference>
<accession>A0A9P7B7N0</accession>
<gene>
    <name evidence="2" type="ORF">C6P46_001221</name>
</gene>
<dbReference type="Proteomes" id="UP000777482">
    <property type="component" value="Unassembled WGS sequence"/>
</dbReference>
<feature type="region of interest" description="Disordered" evidence="1">
    <location>
        <begin position="225"/>
        <end position="244"/>
    </location>
</feature>
<proteinExistence type="predicted"/>
<dbReference type="OrthoDB" id="2523442at2759"/>
<dbReference type="AlphaFoldDB" id="A0A9P7B7N0"/>
<reference evidence="2 3" key="1">
    <citation type="submission" date="2020-11" db="EMBL/GenBank/DDBJ databases">
        <title>Kefir isolates.</title>
        <authorList>
            <person name="Marcisauskas S."/>
            <person name="Kim Y."/>
            <person name="Blasche S."/>
        </authorList>
    </citation>
    <scope>NUCLEOTIDE SEQUENCE [LARGE SCALE GENOMIC DNA]</scope>
    <source>
        <strain evidence="2 3">KR</strain>
    </source>
</reference>
<dbReference type="Gene3D" id="1.20.1280.50">
    <property type="match status" value="1"/>
</dbReference>
<evidence type="ECO:0008006" key="4">
    <source>
        <dbReference type="Google" id="ProtNLM"/>
    </source>
</evidence>
<keyword evidence="3" id="KW-1185">Reference proteome</keyword>
<evidence type="ECO:0000313" key="3">
    <source>
        <dbReference type="Proteomes" id="UP000777482"/>
    </source>
</evidence>
<evidence type="ECO:0000313" key="2">
    <source>
        <dbReference type="EMBL" id="KAG0664625.1"/>
    </source>
</evidence>
<dbReference type="InterPro" id="IPR032675">
    <property type="entry name" value="LRR_dom_sf"/>
</dbReference>
<comment type="caution">
    <text evidence="2">The sequence shown here is derived from an EMBL/GenBank/DDBJ whole genome shotgun (WGS) entry which is preliminary data.</text>
</comment>
<dbReference type="Gene3D" id="3.80.10.10">
    <property type="entry name" value="Ribonuclease Inhibitor"/>
    <property type="match status" value="1"/>
</dbReference>